<dbReference type="Pfam" id="PF15074">
    <property type="entry name" value="CFAP90"/>
    <property type="match status" value="1"/>
</dbReference>
<dbReference type="Ensembl" id="ENSLBET00000035480.1">
    <property type="protein sequence ID" value="ENSLBEP00000034002.1"/>
    <property type="gene ID" value="ENSLBEG00000025590.1"/>
</dbReference>
<dbReference type="AlphaFoldDB" id="A0A3Q3GK78"/>
<dbReference type="STRING" id="56723.ENSLBEP00000034002"/>
<dbReference type="FunCoup" id="A0A3Q3GK78">
    <property type="interactions" value="397"/>
</dbReference>
<evidence type="ECO:0000313" key="2">
    <source>
        <dbReference type="Proteomes" id="UP000261660"/>
    </source>
</evidence>
<dbReference type="GeneID" id="136177157"/>
<evidence type="ECO:0000313" key="1">
    <source>
        <dbReference type="Ensembl" id="ENSLBEP00000034002.1"/>
    </source>
</evidence>
<name>A0A3Q3GK78_9LABR</name>
<organism evidence="1 2">
    <name type="scientific">Labrus bergylta</name>
    <name type="common">ballan wrasse</name>
    <dbReference type="NCBI Taxonomy" id="56723"/>
    <lineage>
        <taxon>Eukaryota</taxon>
        <taxon>Metazoa</taxon>
        <taxon>Chordata</taxon>
        <taxon>Craniata</taxon>
        <taxon>Vertebrata</taxon>
        <taxon>Euteleostomi</taxon>
        <taxon>Actinopterygii</taxon>
        <taxon>Neopterygii</taxon>
        <taxon>Teleostei</taxon>
        <taxon>Neoteleostei</taxon>
        <taxon>Acanthomorphata</taxon>
        <taxon>Eupercaria</taxon>
        <taxon>Labriformes</taxon>
        <taxon>Labridae</taxon>
        <taxon>Labrus</taxon>
    </lineage>
</organism>
<dbReference type="PANTHER" id="PTHR34444:SF1">
    <property type="entry name" value="CILIA- AND FLAGELLA-ASSOCIATED PROTEIN 90"/>
    <property type="match status" value="1"/>
</dbReference>
<dbReference type="Proteomes" id="UP000261660">
    <property type="component" value="Unplaced"/>
</dbReference>
<dbReference type="GeneTree" id="ENSGT00390000015121"/>
<accession>A0A3Q3GK78</accession>
<protein>
    <submittedName>
        <fullName evidence="1">Cilia and flagella associated protein 90</fullName>
    </submittedName>
</protein>
<dbReference type="RefSeq" id="XP_065804554.1">
    <property type="nucleotide sequence ID" value="XM_065948482.1"/>
</dbReference>
<proteinExistence type="predicted"/>
<sequence length="140" mass="16107">MDVYLEAQTKPIATISAFSHIPARREGPKEMSYYNRDSQAPEISTYDHVFHQAEGYDMRLHRDDRKHYKGRGLYIHEEEKARVVPVRSSAEYGQHPVPVIFKTNPTFKRVASTKADFFMKNGIIWTVEEGYGSVVPSLTT</sequence>
<keyword evidence="2" id="KW-1185">Reference proteome</keyword>
<dbReference type="PANTHER" id="PTHR34444">
    <property type="entry name" value="LOC361192"/>
    <property type="match status" value="1"/>
</dbReference>
<dbReference type="InParanoid" id="A0A3Q3GK78"/>
<reference evidence="1" key="2">
    <citation type="submission" date="2025-09" db="UniProtKB">
        <authorList>
            <consortium name="Ensembl"/>
        </authorList>
    </citation>
    <scope>IDENTIFICATION</scope>
</reference>
<dbReference type="InterPro" id="IPR027901">
    <property type="entry name" value="CFAP90"/>
</dbReference>
<reference evidence="1" key="1">
    <citation type="submission" date="2025-08" db="UniProtKB">
        <authorList>
            <consortium name="Ensembl"/>
        </authorList>
    </citation>
    <scope>IDENTIFICATION</scope>
</reference>